<accession>A0A2T5BU45</accession>
<evidence type="ECO:0000256" key="2">
    <source>
        <dbReference type="SAM" id="SignalP"/>
    </source>
</evidence>
<dbReference type="Proteomes" id="UP000243859">
    <property type="component" value="Unassembled WGS sequence"/>
</dbReference>
<dbReference type="CDD" id="cd07185">
    <property type="entry name" value="OmpA_C-like"/>
    <property type="match status" value="1"/>
</dbReference>
<evidence type="ECO:0000259" key="3">
    <source>
        <dbReference type="PROSITE" id="PS51123"/>
    </source>
</evidence>
<feature type="domain" description="OmpA-like" evidence="3">
    <location>
        <begin position="180"/>
        <end position="298"/>
    </location>
</feature>
<dbReference type="PANTHER" id="PTHR30329:SF21">
    <property type="entry name" value="LIPOPROTEIN YIAD-RELATED"/>
    <property type="match status" value="1"/>
</dbReference>
<keyword evidence="1" id="KW-0472">Membrane</keyword>
<dbReference type="InterPro" id="IPR036737">
    <property type="entry name" value="OmpA-like_sf"/>
</dbReference>
<dbReference type="SUPFAM" id="SSF103088">
    <property type="entry name" value="OmpA-like"/>
    <property type="match status" value="1"/>
</dbReference>
<dbReference type="AlphaFoldDB" id="A0A2T5BU45"/>
<dbReference type="OrthoDB" id="9792021at2"/>
<protein>
    <submittedName>
        <fullName evidence="4">OOP family OmpA-OmpF porin</fullName>
    </submittedName>
</protein>
<dbReference type="Pfam" id="PF00691">
    <property type="entry name" value="OmpA"/>
    <property type="match status" value="1"/>
</dbReference>
<dbReference type="EMBL" id="QAAA01000004">
    <property type="protein sequence ID" value="PTN02985.1"/>
    <property type="molecule type" value="Genomic_DNA"/>
</dbReference>
<dbReference type="GO" id="GO:0016020">
    <property type="term" value="C:membrane"/>
    <property type="evidence" value="ECO:0007669"/>
    <property type="project" value="UniProtKB-UniRule"/>
</dbReference>
<sequence>MKTALLTVLPAPALALSLNLPPGAEPVVDTTSPATSHALAVGAWQAGKLPTLHAEGTVTRKVWHVQGQMATQPVMAALRSQLVAGEYLVIFECDTDACGGFDFRYGLDVTPEPDMHVDLGDFRFLSARRSGTEKPDYVSLLISRASTRGFIHMTRIAADNEAIPLETETFAPSGSLADRLDRSGHTVLEDVRFVTGASGLEGEDFASLRALGEYMIAHPEARIALVGHTDAVGGLRGNIALSRARAQAVRTWLLSRFDLPAARIEADGVGYLAPVASNKTEDGRSRNRRVEVVMTSTQ</sequence>
<keyword evidence="5" id="KW-1185">Reference proteome</keyword>
<feature type="chain" id="PRO_5015605503" evidence="2">
    <location>
        <begin position="25"/>
        <end position="298"/>
    </location>
</feature>
<comment type="caution">
    <text evidence="4">The sequence shown here is derived from an EMBL/GenBank/DDBJ whole genome shotgun (WGS) entry which is preliminary data.</text>
</comment>
<organism evidence="4 5">
    <name type="scientific">Rhodovulum imhoffii</name>
    <dbReference type="NCBI Taxonomy" id="365340"/>
    <lineage>
        <taxon>Bacteria</taxon>
        <taxon>Pseudomonadati</taxon>
        <taxon>Pseudomonadota</taxon>
        <taxon>Alphaproteobacteria</taxon>
        <taxon>Rhodobacterales</taxon>
        <taxon>Paracoccaceae</taxon>
        <taxon>Rhodovulum</taxon>
    </lineage>
</organism>
<proteinExistence type="predicted"/>
<dbReference type="RefSeq" id="WP_107891346.1">
    <property type="nucleotide sequence ID" value="NZ_NHSI01000059.1"/>
</dbReference>
<feature type="signal peptide" evidence="2">
    <location>
        <begin position="1"/>
        <end position="24"/>
    </location>
</feature>
<evidence type="ECO:0000313" key="5">
    <source>
        <dbReference type="Proteomes" id="UP000243859"/>
    </source>
</evidence>
<name>A0A2T5BU45_9RHOB</name>
<dbReference type="InterPro" id="IPR050330">
    <property type="entry name" value="Bact_OuterMem_StrucFunc"/>
</dbReference>
<keyword evidence="2" id="KW-0732">Signal</keyword>
<dbReference type="PROSITE" id="PS51123">
    <property type="entry name" value="OMPA_2"/>
    <property type="match status" value="1"/>
</dbReference>
<dbReference type="PANTHER" id="PTHR30329">
    <property type="entry name" value="STATOR ELEMENT OF FLAGELLAR MOTOR COMPLEX"/>
    <property type="match status" value="1"/>
</dbReference>
<dbReference type="Gene3D" id="3.30.1330.60">
    <property type="entry name" value="OmpA-like domain"/>
    <property type="match status" value="1"/>
</dbReference>
<evidence type="ECO:0000256" key="1">
    <source>
        <dbReference type="PROSITE-ProRule" id="PRU00473"/>
    </source>
</evidence>
<dbReference type="InterPro" id="IPR006665">
    <property type="entry name" value="OmpA-like"/>
</dbReference>
<gene>
    <name evidence="4" type="ORF">C8N32_10496</name>
</gene>
<reference evidence="4 5" key="1">
    <citation type="submission" date="2018-04" db="EMBL/GenBank/DDBJ databases">
        <title>Genomic Encyclopedia of Archaeal and Bacterial Type Strains, Phase II (KMG-II): from individual species to whole genera.</title>
        <authorList>
            <person name="Goeker M."/>
        </authorList>
    </citation>
    <scope>NUCLEOTIDE SEQUENCE [LARGE SCALE GENOMIC DNA]</scope>
    <source>
        <strain evidence="4 5">DSM 18064</strain>
    </source>
</reference>
<evidence type="ECO:0000313" key="4">
    <source>
        <dbReference type="EMBL" id="PTN02985.1"/>
    </source>
</evidence>